<keyword evidence="10 13" id="KW-0408">Iron</keyword>
<dbReference type="PANTHER" id="PTHR24305:SF166">
    <property type="entry name" value="CYTOCHROME P450 12A4, MITOCHONDRIAL-RELATED"/>
    <property type="match status" value="1"/>
</dbReference>
<dbReference type="GO" id="GO:0016020">
    <property type="term" value="C:membrane"/>
    <property type="evidence" value="ECO:0007669"/>
    <property type="project" value="UniProtKB-SubCell"/>
</dbReference>
<evidence type="ECO:0000313" key="16">
    <source>
        <dbReference type="Proteomes" id="UP001049176"/>
    </source>
</evidence>
<keyword evidence="5 13" id="KW-0349">Heme</keyword>
<organism evidence="15 16">
    <name type="scientific">Marasmius oreades</name>
    <name type="common">fairy-ring Marasmius</name>
    <dbReference type="NCBI Taxonomy" id="181124"/>
    <lineage>
        <taxon>Eukaryota</taxon>
        <taxon>Fungi</taxon>
        <taxon>Dikarya</taxon>
        <taxon>Basidiomycota</taxon>
        <taxon>Agaricomycotina</taxon>
        <taxon>Agaricomycetes</taxon>
        <taxon>Agaricomycetidae</taxon>
        <taxon>Agaricales</taxon>
        <taxon>Marasmiineae</taxon>
        <taxon>Marasmiaceae</taxon>
        <taxon>Marasmius</taxon>
    </lineage>
</organism>
<keyword evidence="7 13" id="KW-0479">Metal-binding</keyword>
<name>A0A9P7UP25_9AGAR</name>
<dbReference type="GeneID" id="66081607"/>
<dbReference type="InterPro" id="IPR050121">
    <property type="entry name" value="Cytochrome_P450_monoxygenase"/>
</dbReference>
<evidence type="ECO:0000256" key="2">
    <source>
        <dbReference type="ARBA" id="ARBA00004370"/>
    </source>
</evidence>
<dbReference type="SUPFAM" id="SSF48264">
    <property type="entry name" value="Cytochrome P450"/>
    <property type="match status" value="1"/>
</dbReference>
<dbReference type="GO" id="GO:0004497">
    <property type="term" value="F:monooxygenase activity"/>
    <property type="evidence" value="ECO:0007669"/>
    <property type="project" value="UniProtKB-KW"/>
</dbReference>
<comment type="similarity">
    <text evidence="4 14">Belongs to the cytochrome P450 family.</text>
</comment>
<dbReference type="PRINTS" id="PR00463">
    <property type="entry name" value="EP450I"/>
</dbReference>
<evidence type="ECO:0000256" key="1">
    <source>
        <dbReference type="ARBA" id="ARBA00001971"/>
    </source>
</evidence>
<evidence type="ECO:0000256" key="7">
    <source>
        <dbReference type="ARBA" id="ARBA00022723"/>
    </source>
</evidence>
<dbReference type="EMBL" id="CM032188">
    <property type="protein sequence ID" value="KAG7088550.1"/>
    <property type="molecule type" value="Genomic_DNA"/>
</dbReference>
<evidence type="ECO:0000256" key="12">
    <source>
        <dbReference type="ARBA" id="ARBA00023136"/>
    </source>
</evidence>
<dbReference type="InterPro" id="IPR017972">
    <property type="entry name" value="Cyt_P450_CS"/>
</dbReference>
<dbReference type="InterPro" id="IPR002401">
    <property type="entry name" value="Cyt_P450_E_grp-I"/>
</dbReference>
<evidence type="ECO:0000256" key="5">
    <source>
        <dbReference type="ARBA" id="ARBA00022617"/>
    </source>
</evidence>
<dbReference type="AlphaFoldDB" id="A0A9P7UP25"/>
<dbReference type="PROSITE" id="PS00086">
    <property type="entry name" value="CYTOCHROME_P450"/>
    <property type="match status" value="1"/>
</dbReference>
<evidence type="ECO:0000256" key="13">
    <source>
        <dbReference type="PIRSR" id="PIRSR602401-1"/>
    </source>
</evidence>
<evidence type="ECO:0000313" key="15">
    <source>
        <dbReference type="EMBL" id="KAG7088550.1"/>
    </source>
</evidence>
<dbReference type="PANTHER" id="PTHR24305">
    <property type="entry name" value="CYTOCHROME P450"/>
    <property type="match status" value="1"/>
</dbReference>
<protein>
    <recommendedName>
        <fullName evidence="17">Cytochrome P450</fullName>
    </recommendedName>
</protein>
<evidence type="ECO:0008006" key="17">
    <source>
        <dbReference type="Google" id="ProtNLM"/>
    </source>
</evidence>
<sequence length="469" mass="53697">MIIDALTLLAILLTAYLLHVYVVYSRTRESVNDILTFVTFLGNETALSKLFNTSTRFALGHFNFWLRKHDLYKPHGWDISAAISFWPHVQVTYTVADPKALKEIGAKRTTFPKPLGQYKALEVFGENIIVSEGDSWKKYRKVASPAFSERNNQLVWDESVHMLMEFFDEIWKSAEEISIDNFVDTALQFGLRVISAASFGKRMSWCDNHSVPEGHELSFEETFQVVSRNVFLKVVLPDWLPNLTKRIRKVRLAFDELKLYMQEVMQRKSLAYAEIENASLFNNLIEANNVDGSGILKLDDSELISNIFIFLLAGHETTSHTLCFSFGLLALHQDEQEKLYQHIMSICPDRLPTYADMPALTRSLAVIYETLRLFPSVVGVPKQSSEDTTIVVSNEEGETRSIPVTKETYIVLHTTGAHYNPRYWKDPYEFLPERFLGDWSRDAFIPFSVGARSCIGRRHLLTAVNLSEN</sequence>
<evidence type="ECO:0000256" key="11">
    <source>
        <dbReference type="ARBA" id="ARBA00023033"/>
    </source>
</evidence>
<dbReference type="RefSeq" id="XP_043005021.1">
    <property type="nucleotide sequence ID" value="XM_043157653.1"/>
</dbReference>
<keyword evidence="8" id="KW-1133">Transmembrane helix</keyword>
<comment type="cofactor">
    <cofactor evidence="1 13">
        <name>heme</name>
        <dbReference type="ChEBI" id="CHEBI:30413"/>
    </cofactor>
</comment>
<keyword evidence="16" id="KW-1185">Reference proteome</keyword>
<comment type="caution">
    <text evidence="15">The sequence shown here is derived from an EMBL/GenBank/DDBJ whole genome shotgun (WGS) entry which is preliminary data.</text>
</comment>
<proteinExistence type="inferred from homology"/>
<dbReference type="Pfam" id="PF00067">
    <property type="entry name" value="p450"/>
    <property type="match status" value="1"/>
</dbReference>
<keyword evidence="11 14" id="KW-0503">Monooxygenase</keyword>
<dbReference type="Proteomes" id="UP001049176">
    <property type="component" value="Chromosome 8"/>
</dbReference>
<evidence type="ECO:0000256" key="6">
    <source>
        <dbReference type="ARBA" id="ARBA00022692"/>
    </source>
</evidence>
<comment type="subcellular location">
    <subcellularLocation>
        <location evidence="2">Membrane</location>
    </subcellularLocation>
</comment>
<dbReference type="GO" id="GO:0005506">
    <property type="term" value="F:iron ion binding"/>
    <property type="evidence" value="ECO:0007669"/>
    <property type="project" value="InterPro"/>
</dbReference>
<gene>
    <name evidence="15" type="ORF">E1B28_012532</name>
</gene>
<feature type="binding site" description="axial binding residue" evidence="13">
    <location>
        <position position="454"/>
    </location>
    <ligand>
        <name>heme</name>
        <dbReference type="ChEBI" id="CHEBI:30413"/>
    </ligand>
    <ligandPart>
        <name>Fe</name>
        <dbReference type="ChEBI" id="CHEBI:18248"/>
    </ligandPart>
</feature>
<dbReference type="OrthoDB" id="1470350at2759"/>
<evidence type="ECO:0000256" key="3">
    <source>
        <dbReference type="ARBA" id="ARBA00004721"/>
    </source>
</evidence>
<dbReference type="GO" id="GO:0016705">
    <property type="term" value="F:oxidoreductase activity, acting on paired donors, with incorporation or reduction of molecular oxygen"/>
    <property type="evidence" value="ECO:0007669"/>
    <property type="project" value="InterPro"/>
</dbReference>
<dbReference type="GO" id="GO:0020037">
    <property type="term" value="F:heme binding"/>
    <property type="evidence" value="ECO:0007669"/>
    <property type="project" value="InterPro"/>
</dbReference>
<keyword evidence="9 14" id="KW-0560">Oxidoreductase</keyword>
<reference evidence="15" key="1">
    <citation type="journal article" date="2021" name="Genome Biol. Evol.">
        <title>The assembled and annotated genome of the fairy-ring fungus Marasmius oreades.</title>
        <authorList>
            <person name="Hiltunen M."/>
            <person name="Ament-Velasquez S.L."/>
            <person name="Johannesson H."/>
        </authorList>
    </citation>
    <scope>NUCLEOTIDE SEQUENCE</scope>
    <source>
        <strain evidence="15">03SP1</strain>
    </source>
</reference>
<evidence type="ECO:0000256" key="14">
    <source>
        <dbReference type="RuleBase" id="RU000461"/>
    </source>
</evidence>
<keyword evidence="12" id="KW-0472">Membrane</keyword>
<evidence type="ECO:0000256" key="10">
    <source>
        <dbReference type="ARBA" id="ARBA00023004"/>
    </source>
</evidence>
<evidence type="ECO:0000256" key="8">
    <source>
        <dbReference type="ARBA" id="ARBA00022989"/>
    </source>
</evidence>
<dbReference type="InterPro" id="IPR001128">
    <property type="entry name" value="Cyt_P450"/>
</dbReference>
<evidence type="ECO:0000256" key="9">
    <source>
        <dbReference type="ARBA" id="ARBA00023002"/>
    </source>
</evidence>
<dbReference type="KEGG" id="more:E1B28_012532"/>
<dbReference type="PRINTS" id="PR00385">
    <property type="entry name" value="P450"/>
</dbReference>
<accession>A0A9P7UP25</accession>
<evidence type="ECO:0000256" key="4">
    <source>
        <dbReference type="ARBA" id="ARBA00010617"/>
    </source>
</evidence>
<dbReference type="InterPro" id="IPR036396">
    <property type="entry name" value="Cyt_P450_sf"/>
</dbReference>
<dbReference type="Gene3D" id="1.10.630.10">
    <property type="entry name" value="Cytochrome P450"/>
    <property type="match status" value="1"/>
</dbReference>
<keyword evidence="6" id="KW-0812">Transmembrane</keyword>
<comment type="pathway">
    <text evidence="3">Secondary metabolite biosynthesis; terpenoid biosynthesis.</text>
</comment>